<dbReference type="NCBIfam" id="TIGR00427">
    <property type="entry name" value="NAAT family transporter"/>
    <property type="match status" value="1"/>
</dbReference>
<dbReference type="Pfam" id="PF01914">
    <property type="entry name" value="MarC"/>
    <property type="match status" value="1"/>
</dbReference>
<evidence type="ECO:0000313" key="9">
    <source>
        <dbReference type="Proteomes" id="UP000247465"/>
    </source>
</evidence>
<dbReference type="Proteomes" id="UP000247465">
    <property type="component" value="Chromosome"/>
</dbReference>
<evidence type="ECO:0000256" key="5">
    <source>
        <dbReference type="ARBA" id="ARBA00022989"/>
    </source>
</evidence>
<dbReference type="EMBL" id="CP029803">
    <property type="protein sequence ID" value="AWT59292.1"/>
    <property type="molecule type" value="Genomic_DNA"/>
</dbReference>
<dbReference type="NCBIfam" id="NF008228">
    <property type="entry name" value="PRK10995.1"/>
    <property type="match status" value="1"/>
</dbReference>
<evidence type="ECO:0000313" key="8">
    <source>
        <dbReference type="EMBL" id="AWT59292.1"/>
    </source>
</evidence>
<dbReference type="PANTHER" id="PTHR33508">
    <property type="entry name" value="UPF0056 MEMBRANE PROTEIN YHCE"/>
    <property type="match status" value="1"/>
</dbReference>
<feature type="transmembrane region" description="Helical" evidence="7">
    <location>
        <begin position="45"/>
        <end position="63"/>
    </location>
</feature>
<keyword evidence="4 7" id="KW-0812">Transmembrane</keyword>
<accession>A0A2Z4ANW7</accession>
<keyword evidence="6 7" id="KW-0472">Membrane</keyword>
<dbReference type="AlphaFoldDB" id="A0A2Z4ANW7"/>
<dbReference type="GO" id="GO:0005886">
    <property type="term" value="C:plasma membrane"/>
    <property type="evidence" value="ECO:0007669"/>
    <property type="project" value="UniProtKB-SubCell"/>
</dbReference>
<name>A0A2Z4ANW7_9BACT</name>
<proteinExistence type="inferred from homology"/>
<protein>
    <recommendedName>
        <fullName evidence="7">UPF0056 membrane protein</fullName>
    </recommendedName>
</protein>
<comment type="caution">
    <text evidence="7">Lacks conserved residue(s) required for the propagation of feature annotation.</text>
</comment>
<evidence type="ECO:0000256" key="4">
    <source>
        <dbReference type="ARBA" id="ARBA00022692"/>
    </source>
</evidence>
<gene>
    <name evidence="8" type="ORF">DF168_00474</name>
</gene>
<evidence type="ECO:0000256" key="2">
    <source>
        <dbReference type="ARBA" id="ARBA00009784"/>
    </source>
</evidence>
<evidence type="ECO:0000256" key="1">
    <source>
        <dbReference type="ARBA" id="ARBA00004651"/>
    </source>
</evidence>
<dbReference type="PANTHER" id="PTHR33508:SF1">
    <property type="entry name" value="UPF0056 MEMBRANE PROTEIN YHCE"/>
    <property type="match status" value="1"/>
</dbReference>
<organism evidence="8 9">
    <name type="scientific">Candidatus Moanibacter tarae</name>
    <dbReference type="NCBI Taxonomy" id="2200854"/>
    <lineage>
        <taxon>Bacteria</taxon>
        <taxon>Pseudomonadati</taxon>
        <taxon>Verrucomicrobiota</taxon>
        <taxon>Opitutia</taxon>
        <taxon>Puniceicoccales</taxon>
        <taxon>Puniceicoccales incertae sedis</taxon>
        <taxon>Candidatus Moanibacter</taxon>
    </lineage>
</organism>
<dbReference type="InterPro" id="IPR002771">
    <property type="entry name" value="Multi_antbiot-R_MarC"/>
</dbReference>
<feature type="transmembrane region" description="Helical" evidence="7">
    <location>
        <begin position="143"/>
        <end position="165"/>
    </location>
</feature>
<dbReference type="KEGG" id="mtar:DF168_00474"/>
<evidence type="ECO:0000256" key="6">
    <source>
        <dbReference type="ARBA" id="ARBA00023136"/>
    </source>
</evidence>
<keyword evidence="3" id="KW-1003">Cell membrane</keyword>
<sequence>MVVHLINLTLGTIVALLPIANPFSTAALFLSITEGDSREKRRRQAFKGCVYMFFILVSFLLAGRLIMEFFGISISGLRIAGGLMVARIGLVMLKPKEDEVKTEEVESEALEKDDISFTPLAMPSMSGPGAIAVTIGLTTQTKYLLDFVAIVMGIFIVTVVCWLVLRASTRVVGFLGVTGMNALCRIMGFLLLCVGIQFIVNGITGAVTDPQFIEMLVEVFQSVK</sequence>
<comment type="similarity">
    <text evidence="2 7">Belongs to the UPF0056 (MarC) family.</text>
</comment>
<comment type="subcellular location">
    <subcellularLocation>
        <location evidence="1 7">Cell membrane</location>
        <topology evidence="1 7">Multi-pass membrane protein</topology>
    </subcellularLocation>
</comment>
<evidence type="ECO:0000256" key="7">
    <source>
        <dbReference type="RuleBase" id="RU362048"/>
    </source>
</evidence>
<reference evidence="8 9" key="1">
    <citation type="submission" date="2018-06" db="EMBL/GenBank/DDBJ databases">
        <title>Draft Genome Sequence of a Novel Marine Bacterium Related to the Verrucomicrobia.</title>
        <authorList>
            <person name="Vosseberg J."/>
            <person name="Martijn J."/>
            <person name="Ettema T.J.G."/>
        </authorList>
    </citation>
    <scope>NUCLEOTIDE SEQUENCE [LARGE SCALE GENOMIC DNA]</scope>
    <source>
        <strain evidence="8">TARA_B100001123</strain>
    </source>
</reference>
<evidence type="ECO:0000256" key="3">
    <source>
        <dbReference type="ARBA" id="ARBA00022475"/>
    </source>
</evidence>
<keyword evidence="5 7" id="KW-1133">Transmembrane helix</keyword>
<feature type="transmembrane region" description="Helical" evidence="7">
    <location>
        <begin position="6"/>
        <end position="33"/>
    </location>
</feature>